<dbReference type="InterPro" id="IPR013149">
    <property type="entry name" value="ADH-like_C"/>
</dbReference>
<dbReference type="InterPro" id="IPR036291">
    <property type="entry name" value="NAD(P)-bd_dom_sf"/>
</dbReference>
<dbReference type="GO" id="GO:0008270">
    <property type="term" value="F:zinc ion binding"/>
    <property type="evidence" value="ECO:0007669"/>
    <property type="project" value="InterPro"/>
</dbReference>
<keyword evidence="9" id="KW-1185">Reference proteome</keyword>
<evidence type="ECO:0000259" key="5">
    <source>
        <dbReference type="SMART" id="SM00829"/>
    </source>
</evidence>
<evidence type="ECO:0000313" key="8">
    <source>
        <dbReference type="Proteomes" id="UP000230605"/>
    </source>
</evidence>
<dbReference type="Gene3D" id="3.90.180.10">
    <property type="entry name" value="Medium-chain alcohol dehydrogenases, catalytic domain"/>
    <property type="match status" value="1"/>
</dbReference>
<accession>A0A2G5HVH9</accession>
<evidence type="ECO:0000256" key="3">
    <source>
        <dbReference type="ARBA" id="ARBA00023002"/>
    </source>
</evidence>
<dbReference type="InterPro" id="IPR011032">
    <property type="entry name" value="GroES-like_sf"/>
</dbReference>
<comment type="cofactor">
    <cofactor evidence="4">
        <name>Zn(2+)</name>
        <dbReference type="ChEBI" id="CHEBI:29105"/>
    </cofactor>
</comment>
<dbReference type="InterPro" id="IPR013154">
    <property type="entry name" value="ADH-like_N"/>
</dbReference>
<keyword evidence="3" id="KW-0560">Oxidoreductase</keyword>
<dbReference type="Proteomes" id="UP000230605">
    <property type="component" value="Chromosome 8"/>
</dbReference>
<keyword evidence="2 4" id="KW-0862">Zinc</keyword>
<evidence type="ECO:0000256" key="4">
    <source>
        <dbReference type="RuleBase" id="RU361277"/>
    </source>
</evidence>
<dbReference type="EMBL" id="LKMD01000103">
    <property type="protein sequence ID" value="PIA96252.1"/>
    <property type="molecule type" value="Genomic_DNA"/>
</dbReference>
<dbReference type="PANTHER" id="PTHR43401">
    <property type="entry name" value="L-THREONINE 3-DEHYDROGENASE"/>
    <property type="match status" value="1"/>
</dbReference>
<evidence type="ECO:0000256" key="2">
    <source>
        <dbReference type="ARBA" id="ARBA00022833"/>
    </source>
</evidence>
<sequence>MKAWQFTDPSHGLELKTVPIPEPGPNHVLVQVKAAGLCHTDYNVISGLDTTFMFKRPITLGHELAGVVTKTGSGVTTLTAGDVVVAVIAAKRPFKLHDAASMPGLGYDGGFGEYVILEEHKALRIPPGLSFADAAVATDAVGTAYHAVFTAGQVKSQDKVAIVGLGGLGLCAAQLAASVIGAEVQAIDLDPKRFAAALSFGVRRCAKSFAGLPGKRFDVILDFAGAGITTSDAVMSTEQGGTIVLVGLGSKECTLNTFEFVLRNVVLKGTTGASPDEIQACMDLIAAGKFKTTNEEIPFDGIAAGIDRLVEGGAIARLWADPSRG</sequence>
<dbReference type="InterPro" id="IPR020843">
    <property type="entry name" value="ER"/>
</dbReference>
<dbReference type="SUPFAM" id="SSF51735">
    <property type="entry name" value="NAD(P)-binding Rossmann-fold domains"/>
    <property type="match status" value="1"/>
</dbReference>
<dbReference type="PROSITE" id="PS00059">
    <property type="entry name" value="ADH_ZINC"/>
    <property type="match status" value="1"/>
</dbReference>
<name>A0A2G5HVH9_CERBT</name>
<dbReference type="EMBL" id="CP134191">
    <property type="protein sequence ID" value="WPB07099.1"/>
    <property type="molecule type" value="Genomic_DNA"/>
</dbReference>
<dbReference type="OrthoDB" id="1879366at2759"/>
<gene>
    <name evidence="6" type="ORF">CB0940_10382</name>
    <name evidence="7" type="ORF">RHO25_011759</name>
</gene>
<protein>
    <submittedName>
        <fullName evidence="6">Alcohol dehydrogenase</fullName>
    </submittedName>
</protein>
<dbReference type="Gene3D" id="3.40.50.720">
    <property type="entry name" value="NAD(P)-binding Rossmann-like Domain"/>
    <property type="match status" value="1"/>
</dbReference>
<dbReference type="Pfam" id="PF08240">
    <property type="entry name" value="ADH_N"/>
    <property type="match status" value="1"/>
</dbReference>
<dbReference type="SUPFAM" id="SSF50129">
    <property type="entry name" value="GroES-like"/>
    <property type="match status" value="1"/>
</dbReference>
<reference evidence="6 8" key="1">
    <citation type="submission" date="2015-10" db="EMBL/GenBank/DDBJ databases">
        <title>The cercosporin biosynthetic gene cluster was horizontally transferred to several fungal lineages and shown to be expanded in Cercospora beticola based on microsynteny with recipient genomes.</title>
        <authorList>
            <person name="De Jonge R."/>
            <person name="Ebert M.K."/>
            <person name="Suttle J.C."/>
            <person name="Jurick Ii W.M."/>
            <person name="Secor G.A."/>
            <person name="Thomma B.P."/>
            <person name="Van De Peer Y."/>
            <person name="Bolton M.D."/>
        </authorList>
    </citation>
    <scope>NUCLEOTIDE SEQUENCE [LARGE SCALE GENOMIC DNA]</scope>
    <source>
        <strain evidence="6 8">09-40</strain>
    </source>
</reference>
<keyword evidence="1 4" id="KW-0479">Metal-binding</keyword>
<dbReference type="PANTHER" id="PTHR43401:SF2">
    <property type="entry name" value="L-THREONINE 3-DEHYDROGENASE"/>
    <property type="match status" value="1"/>
</dbReference>
<dbReference type="InterPro" id="IPR050129">
    <property type="entry name" value="Zn_alcohol_dh"/>
</dbReference>
<proteinExistence type="inferred from homology"/>
<dbReference type="GO" id="GO:0016491">
    <property type="term" value="F:oxidoreductase activity"/>
    <property type="evidence" value="ECO:0007669"/>
    <property type="project" value="UniProtKB-KW"/>
</dbReference>
<evidence type="ECO:0000313" key="6">
    <source>
        <dbReference type="EMBL" id="PIA96252.1"/>
    </source>
</evidence>
<dbReference type="SMART" id="SM00829">
    <property type="entry name" value="PKS_ER"/>
    <property type="match status" value="1"/>
</dbReference>
<reference evidence="7 9" key="2">
    <citation type="submission" date="2023-09" db="EMBL/GenBank/DDBJ databases">
        <title>Complete-Gapless Cercospora beticola genome.</title>
        <authorList>
            <person name="Wyatt N.A."/>
            <person name="Spanner R.E."/>
            <person name="Bolton M.D."/>
        </authorList>
    </citation>
    <scope>NUCLEOTIDE SEQUENCE [LARGE SCALE GENOMIC DNA]</scope>
    <source>
        <strain evidence="7">Cb09-40</strain>
    </source>
</reference>
<dbReference type="CDD" id="cd08254">
    <property type="entry name" value="hydroxyacyl_CoA_DH"/>
    <property type="match status" value="1"/>
</dbReference>
<dbReference type="InterPro" id="IPR002328">
    <property type="entry name" value="ADH_Zn_CS"/>
</dbReference>
<evidence type="ECO:0000313" key="9">
    <source>
        <dbReference type="Proteomes" id="UP001302367"/>
    </source>
</evidence>
<evidence type="ECO:0000313" key="7">
    <source>
        <dbReference type="EMBL" id="WPB07099.1"/>
    </source>
</evidence>
<dbReference type="AlphaFoldDB" id="A0A2G5HVH9"/>
<organism evidence="6 8">
    <name type="scientific">Cercospora beticola</name>
    <name type="common">Sugarbeet leaf spot fungus</name>
    <dbReference type="NCBI Taxonomy" id="122368"/>
    <lineage>
        <taxon>Eukaryota</taxon>
        <taxon>Fungi</taxon>
        <taxon>Dikarya</taxon>
        <taxon>Ascomycota</taxon>
        <taxon>Pezizomycotina</taxon>
        <taxon>Dothideomycetes</taxon>
        <taxon>Dothideomycetidae</taxon>
        <taxon>Mycosphaerellales</taxon>
        <taxon>Mycosphaerellaceae</taxon>
        <taxon>Cercospora</taxon>
    </lineage>
</organism>
<comment type="similarity">
    <text evidence="4">Belongs to the zinc-containing alcohol dehydrogenase family.</text>
</comment>
<dbReference type="Proteomes" id="UP001302367">
    <property type="component" value="Chromosome 8"/>
</dbReference>
<feature type="domain" description="Enoyl reductase (ER)" evidence="5">
    <location>
        <begin position="10"/>
        <end position="315"/>
    </location>
</feature>
<dbReference type="Pfam" id="PF00107">
    <property type="entry name" value="ADH_zinc_N"/>
    <property type="match status" value="1"/>
</dbReference>
<evidence type="ECO:0000256" key="1">
    <source>
        <dbReference type="ARBA" id="ARBA00022723"/>
    </source>
</evidence>